<reference evidence="2" key="1">
    <citation type="submission" date="2022-10" db="EMBL/GenBank/DDBJ databases">
        <title>Tapping the CABI collections for fungal endophytes: first genome assemblies for Collariella, Neodidymelliopsis, Ascochyta clinopodiicola, Didymella pomorum, Didymosphaeria variabile, Neocosmospora piperis and Neocucurbitaria cava.</title>
        <authorList>
            <person name="Hill R."/>
        </authorList>
    </citation>
    <scope>NUCLEOTIDE SEQUENCE</scope>
    <source>
        <strain evidence="2">IMI 366586</strain>
    </source>
</reference>
<dbReference type="Proteomes" id="UP001140502">
    <property type="component" value="Unassembled WGS sequence"/>
</dbReference>
<evidence type="ECO:0000313" key="3">
    <source>
        <dbReference type="Proteomes" id="UP001140502"/>
    </source>
</evidence>
<name>A0A9W8W8U0_9HYPO</name>
<dbReference type="Pfam" id="PF13787">
    <property type="entry name" value="HXXEE"/>
    <property type="match status" value="1"/>
</dbReference>
<organism evidence="2 3">
    <name type="scientific">Fusarium piperis</name>
    <dbReference type="NCBI Taxonomy" id="1435070"/>
    <lineage>
        <taxon>Eukaryota</taxon>
        <taxon>Fungi</taxon>
        <taxon>Dikarya</taxon>
        <taxon>Ascomycota</taxon>
        <taxon>Pezizomycotina</taxon>
        <taxon>Sordariomycetes</taxon>
        <taxon>Hypocreomycetidae</taxon>
        <taxon>Hypocreales</taxon>
        <taxon>Nectriaceae</taxon>
        <taxon>Fusarium</taxon>
        <taxon>Fusarium solani species complex</taxon>
    </lineage>
</organism>
<feature type="transmembrane region" description="Helical" evidence="1">
    <location>
        <begin position="105"/>
        <end position="121"/>
    </location>
</feature>
<feature type="transmembrane region" description="Helical" evidence="1">
    <location>
        <begin position="167"/>
        <end position="187"/>
    </location>
</feature>
<accession>A0A9W8W8U0</accession>
<evidence type="ECO:0000313" key="2">
    <source>
        <dbReference type="EMBL" id="KAJ4316017.1"/>
    </source>
</evidence>
<protein>
    <recommendedName>
        <fullName evidence="4">HXXEE domain-containing protein</fullName>
    </recommendedName>
</protein>
<proteinExistence type="predicted"/>
<dbReference type="InterPro" id="IPR025671">
    <property type="entry name" value="HXXEE"/>
</dbReference>
<evidence type="ECO:0000256" key="1">
    <source>
        <dbReference type="SAM" id="Phobius"/>
    </source>
</evidence>
<gene>
    <name evidence="2" type="ORF">N0V84_008081</name>
</gene>
<keyword evidence="1" id="KW-1133">Transmembrane helix</keyword>
<keyword evidence="3" id="KW-1185">Reference proteome</keyword>
<dbReference type="OrthoDB" id="4234824at2759"/>
<keyword evidence="1" id="KW-0472">Membrane</keyword>
<sequence>MLDFCRHHWYDVGAVSAIVTINYFYNNRRALTPAQKWLLASFLAILIHQFEEYRFPGGFPAAMNIGVHASARPERYPLNAQSAMITNTVATYGLYLPPIFYPEKIWFGLGPMIMGFGQVLIHGMNINAKMHSFYNPGLASAILVHVPVGIAYLRHVRSIGQLSPRQFVLGVVYGIAITYVLIGKYTFTWAPDFDASHPFTDAELQRGGVAAWLSRS</sequence>
<feature type="transmembrane region" description="Helical" evidence="1">
    <location>
        <begin position="133"/>
        <end position="155"/>
    </location>
</feature>
<evidence type="ECO:0008006" key="4">
    <source>
        <dbReference type="Google" id="ProtNLM"/>
    </source>
</evidence>
<dbReference type="EMBL" id="JAPEUR010000190">
    <property type="protein sequence ID" value="KAJ4316017.1"/>
    <property type="molecule type" value="Genomic_DNA"/>
</dbReference>
<comment type="caution">
    <text evidence="2">The sequence shown here is derived from an EMBL/GenBank/DDBJ whole genome shotgun (WGS) entry which is preliminary data.</text>
</comment>
<keyword evidence="1" id="KW-0812">Transmembrane</keyword>
<dbReference type="AlphaFoldDB" id="A0A9W8W8U0"/>